<dbReference type="KEGG" id="emar:D1013_13430"/>
<dbReference type="AlphaFoldDB" id="A0A3G2L7Q3"/>
<dbReference type="EMBL" id="CP032050">
    <property type="protein sequence ID" value="AYN68308.1"/>
    <property type="molecule type" value="Genomic_DNA"/>
</dbReference>
<protein>
    <submittedName>
        <fullName evidence="2">VOC family protein</fullName>
    </submittedName>
</protein>
<dbReference type="InterPro" id="IPR029068">
    <property type="entry name" value="Glyas_Bleomycin-R_OHBP_Dase"/>
</dbReference>
<evidence type="ECO:0000259" key="1">
    <source>
        <dbReference type="PROSITE" id="PS51819"/>
    </source>
</evidence>
<gene>
    <name evidence="2" type="ORF">D1013_13430</name>
</gene>
<dbReference type="SUPFAM" id="SSF54593">
    <property type="entry name" value="Glyoxalase/Bleomycin resistance protein/Dihydroxybiphenyl dioxygenase"/>
    <property type="match status" value="1"/>
</dbReference>
<dbReference type="OrthoDB" id="9794917at2"/>
<dbReference type="InterPro" id="IPR004360">
    <property type="entry name" value="Glyas_Fos-R_dOase_dom"/>
</dbReference>
<sequence>MEIFQVSYLVKDYDEAIEFFTKKLGFSVLEDTQLTDKKRWVLVAPKSNKRMRLLLAKADNPMQESTIGNQAGGRVFLFLNTHDFWTDYQIMKDNGVIFKEEPREEPYGTVVVFSDLYGNLWDLIQPH</sequence>
<evidence type="ECO:0000313" key="2">
    <source>
        <dbReference type="EMBL" id="AYN68308.1"/>
    </source>
</evidence>
<dbReference type="Pfam" id="PF00903">
    <property type="entry name" value="Glyoxalase"/>
    <property type="match status" value="1"/>
</dbReference>
<proteinExistence type="predicted"/>
<dbReference type="PANTHER" id="PTHR36437">
    <property type="entry name" value="GLYOXALASE/BLEOMYCIN RESISTANCE PROTEIN/DIOXYGENASE"/>
    <property type="match status" value="1"/>
</dbReference>
<dbReference type="Proteomes" id="UP000276309">
    <property type="component" value="Chromosome"/>
</dbReference>
<name>A0A3G2L7Q3_9FLAO</name>
<accession>A0A3G2L7Q3</accession>
<keyword evidence="3" id="KW-1185">Reference proteome</keyword>
<dbReference type="RefSeq" id="WP_121849322.1">
    <property type="nucleotide sequence ID" value="NZ_CP032050.1"/>
</dbReference>
<dbReference type="PANTHER" id="PTHR36437:SF2">
    <property type="entry name" value="GLYOXALASE_BLEOMYCIN RESISTANCE PROTEIN_DIOXYGENASE"/>
    <property type="match status" value="1"/>
</dbReference>
<reference evidence="2 3" key="1">
    <citation type="submission" date="2018-08" db="EMBL/GenBank/DDBJ databases">
        <title>The reduced genetic potential of extracellular carbohydrate catabolism in Euzebyella marina RN62, a Flavobacteriia bacterium isolated from the hadal water.</title>
        <authorList>
            <person name="Xue C."/>
        </authorList>
    </citation>
    <scope>NUCLEOTIDE SEQUENCE [LARGE SCALE GENOMIC DNA]</scope>
    <source>
        <strain evidence="2 3">RN62</strain>
    </source>
</reference>
<dbReference type="InterPro" id="IPR037523">
    <property type="entry name" value="VOC_core"/>
</dbReference>
<evidence type="ECO:0000313" key="3">
    <source>
        <dbReference type="Proteomes" id="UP000276309"/>
    </source>
</evidence>
<feature type="domain" description="VOC" evidence="1">
    <location>
        <begin position="2"/>
        <end position="126"/>
    </location>
</feature>
<organism evidence="2 3">
    <name type="scientific">Euzebyella marina</name>
    <dbReference type="NCBI Taxonomy" id="1761453"/>
    <lineage>
        <taxon>Bacteria</taxon>
        <taxon>Pseudomonadati</taxon>
        <taxon>Bacteroidota</taxon>
        <taxon>Flavobacteriia</taxon>
        <taxon>Flavobacteriales</taxon>
        <taxon>Flavobacteriaceae</taxon>
        <taxon>Euzebyella</taxon>
    </lineage>
</organism>
<dbReference type="PROSITE" id="PS51819">
    <property type="entry name" value="VOC"/>
    <property type="match status" value="1"/>
</dbReference>
<dbReference type="Gene3D" id="3.10.180.10">
    <property type="entry name" value="2,3-Dihydroxybiphenyl 1,2-Dioxygenase, domain 1"/>
    <property type="match status" value="1"/>
</dbReference>